<evidence type="ECO:0000313" key="6">
    <source>
        <dbReference type="EMBL" id="KAK0137735.1"/>
    </source>
</evidence>
<dbReference type="GO" id="GO:0005576">
    <property type="term" value="C:extracellular region"/>
    <property type="evidence" value="ECO:0007669"/>
    <property type="project" value="UniProtKB-SubCell"/>
</dbReference>
<evidence type="ECO:0000256" key="1">
    <source>
        <dbReference type="ARBA" id="ARBA00004613"/>
    </source>
</evidence>
<keyword evidence="6" id="KW-0527">Neuropeptide</keyword>
<dbReference type="PRINTS" id="PR01889">
    <property type="entry name" value="PPNRPEPTIDEB"/>
</dbReference>
<dbReference type="GO" id="GO:0001664">
    <property type="term" value="F:G protein-coupled receptor binding"/>
    <property type="evidence" value="ECO:0007669"/>
    <property type="project" value="InterPro"/>
</dbReference>
<dbReference type="GO" id="GO:0007218">
    <property type="term" value="P:neuropeptide signaling pathway"/>
    <property type="evidence" value="ECO:0007669"/>
    <property type="project" value="UniProtKB-KW"/>
</dbReference>
<dbReference type="Proteomes" id="UP001174136">
    <property type="component" value="Unassembled WGS sequence"/>
</dbReference>
<dbReference type="PRINTS" id="PR01888">
    <property type="entry name" value="NROPEPTIDEBW"/>
</dbReference>
<gene>
    <name evidence="6" type="primary">NPB_0</name>
    <name evidence="6" type="ORF">N1851_026067</name>
</gene>
<dbReference type="InterPro" id="IPR013298">
    <property type="entry name" value="Neuropept_B_pre"/>
</dbReference>
<dbReference type="InterPro" id="IPR013297">
    <property type="entry name" value="Neuropept_BW_pre"/>
</dbReference>
<sequence>MTQHILPTVGLMSSSWSSLLDVSSGATRRQQHIDPLRHPPEHVGNRGDPCALAATTPTMKTEAVYCVMVVSMLVSCSPPSYAWYKQAVGPSYYSVGRASGLLSGIQRSSYLRRRAEPDGSDSAESTANSALLSETSSRQSFILKSMPVCIKEVTPNLKNCELYEKVKGTFKCKAEVYISLDPLDCVED</sequence>
<comment type="subcellular location">
    <subcellularLocation>
        <location evidence="1">Secreted</location>
    </subcellularLocation>
</comment>
<evidence type="ECO:0000313" key="7">
    <source>
        <dbReference type="Proteomes" id="UP001174136"/>
    </source>
</evidence>
<organism evidence="6 7">
    <name type="scientific">Merluccius polli</name>
    <name type="common">Benguela hake</name>
    <name type="synonym">Merluccius cadenati</name>
    <dbReference type="NCBI Taxonomy" id="89951"/>
    <lineage>
        <taxon>Eukaryota</taxon>
        <taxon>Metazoa</taxon>
        <taxon>Chordata</taxon>
        <taxon>Craniata</taxon>
        <taxon>Vertebrata</taxon>
        <taxon>Euteleostomi</taxon>
        <taxon>Actinopterygii</taxon>
        <taxon>Neopterygii</taxon>
        <taxon>Teleostei</taxon>
        <taxon>Neoteleostei</taxon>
        <taxon>Acanthomorphata</taxon>
        <taxon>Zeiogadaria</taxon>
        <taxon>Gadariae</taxon>
        <taxon>Gadiformes</taxon>
        <taxon>Gadoidei</taxon>
        <taxon>Merlucciidae</taxon>
        <taxon>Merluccius</taxon>
    </lineage>
</organism>
<dbReference type="PANTHER" id="PTHR28553">
    <property type="entry name" value="NEUROPEPTIDE B"/>
    <property type="match status" value="1"/>
</dbReference>
<reference evidence="6" key="1">
    <citation type="journal article" date="2023" name="Front. Mar. Sci.">
        <title>A new Merluccius polli reference genome to investigate the effects of global change in West African waters.</title>
        <authorList>
            <person name="Mateo J.L."/>
            <person name="Blanco-Fernandez C."/>
            <person name="Garcia-Vazquez E."/>
            <person name="Machado-Schiaffino G."/>
        </authorList>
    </citation>
    <scope>NUCLEOTIDE SEQUENCE</scope>
    <source>
        <strain evidence="6">C29</strain>
        <tissue evidence="6">Fin</tissue>
    </source>
</reference>
<keyword evidence="4" id="KW-0165">Cleavage on pair of basic residues</keyword>
<dbReference type="PANTHER" id="PTHR28553:SF1">
    <property type="entry name" value="NEUROPEPTIDE B"/>
    <property type="match status" value="1"/>
</dbReference>
<name>A0AA47NUE0_MERPO</name>
<evidence type="ECO:0000256" key="2">
    <source>
        <dbReference type="ARBA" id="ARBA00005292"/>
    </source>
</evidence>
<dbReference type="EMBL" id="JAOPHQ010004853">
    <property type="protein sequence ID" value="KAK0137735.1"/>
    <property type="molecule type" value="Genomic_DNA"/>
</dbReference>
<keyword evidence="5" id="KW-0732">Signal</keyword>
<keyword evidence="7" id="KW-1185">Reference proteome</keyword>
<keyword evidence="3" id="KW-0964">Secreted</keyword>
<evidence type="ECO:0000256" key="5">
    <source>
        <dbReference type="ARBA" id="ARBA00022729"/>
    </source>
</evidence>
<comment type="similarity">
    <text evidence="2">Belongs to the neuropeptide B/W family.</text>
</comment>
<dbReference type="GO" id="GO:0007631">
    <property type="term" value="P:feeding behavior"/>
    <property type="evidence" value="ECO:0007669"/>
    <property type="project" value="TreeGrafter"/>
</dbReference>
<protein>
    <submittedName>
        <fullName evidence="6">Neuropeptide B</fullName>
    </submittedName>
</protein>
<proteinExistence type="inferred from homology"/>
<comment type="caution">
    <text evidence="6">The sequence shown here is derived from an EMBL/GenBank/DDBJ whole genome shotgun (WGS) entry which is preliminary data.</text>
</comment>
<evidence type="ECO:0000256" key="4">
    <source>
        <dbReference type="ARBA" id="ARBA00022685"/>
    </source>
</evidence>
<evidence type="ECO:0000256" key="3">
    <source>
        <dbReference type="ARBA" id="ARBA00022525"/>
    </source>
</evidence>
<dbReference type="Pfam" id="PF15180">
    <property type="entry name" value="NPBW"/>
    <property type="match status" value="1"/>
</dbReference>
<dbReference type="AlphaFoldDB" id="A0AA47NUE0"/>
<accession>A0AA47NUE0</accession>